<protein>
    <submittedName>
        <fullName evidence="2">Uncharacterized protein</fullName>
    </submittedName>
</protein>
<feature type="region of interest" description="Disordered" evidence="1">
    <location>
        <begin position="1"/>
        <end position="41"/>
    </location>
</feature>
<reference evidence="2" key="1">
    <citation type="submission" date="2023-03" db="EMBL/GenBank/DDBJ databases">
        <title>Massive genome expansion in bonnet fungi (Mycena s.s.) driven by repeated elements and novel gene families across ecological guilds.</title>
        <authorList>
            <consortium name="Lawrence Berkeley National Laboratory"/>
            <person name="Harder C.B."/>
            <person name="Miyauchi S."/>
            <person name="Viragh M."/>
            <person name="Kuo A."/>
            <person name="Thoen E."/>
            <person name="Andreopoulos B."/>
            <person name="Lu D."/>
            <person name="Skrede I."/>
            <person name="Drula E."/>
            <person name="Henrissat B."/>
            <person name="Morin E."/>
            <person name="Kohler A."/>
            <person name="Barry K."/>
            <person name="LaButti K."/>
            <person name="Morin E."/>
            <person name="Salamov A."/>
            <person name="Lipzen A."/>
            <person name="Mereny Z."/>
            <person name="Hegedus B."/>
            <person name="Baldrian P."/>
            <person name="Stursova M."/>
            <person name="Weitz H."/>
            <person name="Taylor A."/>
            <person name="Grigoriev I.V."/>
            <person name="Nagy L.G."/>
            <person name="Martin F."/>
            <person name="Kauserud H."/>
        </authorList>
    </citation>
    <scope>NUCLEOTIDE SEQUENCE</scope>
    <source>
        <strain evidence="2">CBHHK200</strain>
    </source>
</reference>
<dbReference type="EMBL" id="JARJCM010000030">
    <property type="protein sequence ID" value="KAJ7038753.1"/>
    <property type="molecule type" value="Genomic_DNA"/>
</dbReference>
<name>A0AAD6X4J8_9AGAR</name>
<comment type="caution">
    <text evidence="2">The sequence shown here is derived from an EMBL/GenBank/DDBJ whole genome shotgun (WGS) entry which is preliminary data.</text>
</comment>
<feature type="compositionally biased region" description="Pro residues" evidence="1">
    <location>
        <begin position="23"/>
        <end position="33"/>
    </location>
</feature>
<evidence type="ECO:0000313" key="3">
    <source>
        <dbReference type="Proteomes" id="UP001218188"/>
    </source>
</evidence>
<evidence type="ECO:0000256" key="1">
    <source>
        <dbReference type="SAM" id="MobiDB-lite"/>
    </source>
</evidence>
<gene>
    <name evidence="2" type="ORF">C8F04DRAFT_1255675</name>
</gene>
<sequence length="127" mass="13010">MTMIKDSTGRASLDALPVGAPSSPSPAPAPPADPVTLTPTHSSAPWIAGRMFSVVPSAALSAVEEDTDETWYAITRGRFVGVTNIPALDGAATLRVSGASHKGFSTQAAALRAFNAALENHAVEVVL</sequence>
<keyword evidence="3" id="KW-1185">Reference proteome</keyword>
<proteinExistence type="predicted"/>
<accession>A0AAD6X4J8</accession>
<evidence type="ECO:0000313" key="2">
    <source>
        <dbReference type="EMBL" id="KAJ7038753.1"/>
    </source>
</evidence>
<dbReference type="Proteomes" id="UP001218188">
    <property type="component" value="Unassembled WGS sequence"/>
</dbReference>
<dbReference type="AlphaFoldDB" id="A0AAD6X4J8"/>
<organism evidence="2 3">
    <name type="scientific">Mycena alexandri</name>
    <dbReference type="NCBI Taxonomy" id="1745969"/>
    <lineage>
        <taxon>Eukaryota</taxon>
        <taxon>Fungi</taxon>
        <taxon>Dikarya</taxon>
        <taxon>Basidiomycota</taxon>
        <taxon>Agaricomycotina</taxon>
        <taxon>Agaricomycetes</taxon>
        <taxon>Agaricomycetidae</taxon>
        <taxon>Agaricales</taxon>
        <taxon>Marasmiineae</taxon>
        <taxon>Mycenaceae</taxon>
        <taxon>Mycena</taxon>
    </lineage>
</organism>